<proteinExistence type="predicted"/>
<name>A0A5B9E4V3_9GAMM</name>
<evidence type="ECO:0000256" key="1">
    <source>
        <dbReference type="PROSITE-ProRule" id="PRU00409"/>
    </source>
</evidence>
<dbReference type="SUPFAM" id="SSF56059">
    <property type="entry name" value="Glutathione synthetase ATP-binding domain-like"/>
    <property type="match status" value="1"/>
</dbReference>
<dbReference type="PROSITE" id="PS50975">
    <property type="entry name" value="ATP_GRASP"/>
    <property type="match status" value="1"/>
</dbReference>
<keyword evidence="1" id="KW-0547">Nucleotide-binding</keyword>
<dbReference type="Gene3D" id="3.40.50.20">
    <property type="match status" value="1"/>
</dbReference>
<accession>A0A5B9E4V3</accession>
<reference evidence="3 4" key="1">
    <citation type="submission" date="2019-08" db="EMBL/GenBank/DDBJ databases">
        <title>Complete genome sequence of Rhodanobacter glycinis strain T01E-68 isolated from tomato root.</title>
        <authorList>
            <person name="Weon H.-Y."/>
            <person name="Lee S.A."/>
        </authorList>
    </citation>
    <scope>NUCLEOTIDE SEQUENCE [LARGE SCALE GENOMIC DNA]</scope>
    <source>
        <strain evidence="3 4">T01E-68</strain>
    </source>
</reference>
<keyword evidence="1" id="KW-0067">ATP-binding</keyword>
<feature type="domain" description="ATP-grasp" evidence="2">
    <location>
        <begin position="118"/>
        <end position="308"/>
    </location>
</feature>
<dbReference type="RefSeq" id="WP_147627977.1">
    <property type="nucleotide sequence ID" value="NZ_CP042807.1"/>
</dbReference>
<organism evidence="3 4">
    <name type="scientific">Rhodanobacter glycinis</name>
    <dbReference type="NCBI Taxonomy" id="582702"/>
    <lineage>
        <taxon>Bacteria</taxon>
        <taxon>Pseudomonadati</taxon>
        <taxon>Pseudomonadota</taxon>
        <taxon>Gammaproteobacteria</taxon>
        <taxon>Lysobacterales</taxon>
        <taxon>Rhodanobacteraceae</taxon>
        <taxon>Rhodanobacter</taxon>
    </lineage>
</organism>
<evidence type="ECO:0000313" key="3">
    <source>
        <dbReference type="EMBL" id="QEE25650.1"/>
    </source>
</evidence>
<dbReference type="KEGG" id="rgl:CS053_14920"/>
<dbReference type="GO" id="GO:0016874">
    <property type="term" value="F:ligase activity"/>
    <property type="evidence" value="ECO:0007669"/>
    <property type="project" value="UniProtKB-KW"/>
</dbReference>
<dbReference type="AlphaFoldDB" id="A0A5B9E4V3"/>
<dbReference type="InterPro" id="IPR013815">
    <property type="entry name" value="ATP_grasp_subdomain_1"/>
</dbReference>
<protein>
    <submittedName>
        <fullName evidence="3">Carboxylate--amine ligase</fullName>
    </submittedName>
</protein>
<dbReference type="GO" id="GO:0046872">
    <property type="term" value="F:metal ion binding"/>
    <property type="evidence" value="ECO:0007669"/>
    <property type="project" value="InterPro"/>
</dbReference>
<dbReference type="Proteomes" id="UP000321807">
    <property type="component" value="Chromosome"/>
</dbReference>
<gene>
    <name evidence="3" type="ORF">CS053_14920</name>
</gene>
<keyword evidence="3" id="KW-0436">Ligase</keyword>
<sequence length="352" mass="39444">MAKIQIGGAGGAPSNNFIRSLRESSRKDHLIGTTCVPADLFLADTEEKYVVPYATADNYSEKVLGLISKVRPDFIHLQNDYEVRAISRIRDKVVDLGIGLYLPDAETVENCVDKQKSYAIWKAAGVRVPETILLNNENDLKVAFEKLGPKIWIRAIEGGGGRGALPAENYEFAKIWIDRFKGWGTFTASELLSEKTITWQSIWFEGELVVAQTRKRRSWNFGNRTLSGVTGITGVGETCSDPLVDRIAQDAILAIDKRPHGIFSADMTYDFSGFPKPTEINIGRFFTTHYFFTKAGLNFPEIYCNIALDETFPVLEKKVNPLPDGLIWIRGMDREPVLTTVDELEKLERQAS</sequence>
<dbReference type="EMBL" id="CP042807">
    <property type="protein sequence ID" value="QEE25650.1"/>
    <property type="molecule type" value="Genomic_DNA"/>
</dbReference>
<dbReference type="Gene3D" id="3.30.1490.20">
    <property type="entry name" value="ATP-grasp fold, A domain"/>
    <property type="match status" value="1"/>
</dbReference>
<evidence type="ECO:0000259" key="2">
    <source>
        <dbReference type="PROSITE" id="PS50975"/>
    </source>
</evidence>
<dbReference type="InterPro" id="IPR011761">
    <property type="entry name" value="ATP-grasp"/>
</dbReference>
<dbReference type="GO" id="GO:0005524">
    <property type="term" value="F:ATP binding"/>
    <property type="evidence" value="ECO:0007669"/>
    <property type="project" value="UniProtKB-UniRule"/>
</dbReference>
<evidence type="ECO:0000313" key="4">
    <source>
        <dbReference type="Proteomes" id="UP000321807"/>
    </source>
</evidence>